<accession>A0A915J1L7</accession>
<evidence type="ECO:0000313" key="2">
    <source>
        <dbReference type="WBParaSite" id="nRc.2.0.1.t19793-RA"/>
    </source>
</evidence>
<dbReference type="Proteomes" id="UP000887565">
    <property type="component" value="Unplaced"/>
</dbReference>
<protein>
    <submittedName>
        <fullName evidence="2">Uncharacterized protein</fullName>
    </submittedName>
</protein>
<dbReference type="WBParaSite" id="nRc.2.0.1.t19793-RA">
    <property type="protein sequence ID" value="nRc.2.0.1.t19793-RA"/>
    <property type="gene ID" value="nRc.2.0.1.g19793"/>
</dbReference>
<organism evidence="1 2">
    <name type="scientific">Romanomermis culicivorax</name>
    <name type="common">Nematode worm</name>
    <dbReference type="NCBI Taxonomy" id="13658"/>
    <lineage>
        <taxon>Eukaryota</taxon>
        <taxon>Metazoa</taxon>
        <taxon>Ecdysozoa</taxon>
        <taxon>Nematoda</taxon>
        <taxon>Enoplea</taxon>
        <taxon>Dorylaimia</taxon>
        <taxon>Mermithida</taxon>
        <taxon>Mermithoidea</taxon>
        <taxon>Mermithidae</taxon>
        <taxon>Romanomermis</taxon>
    </lineage>
</organism>
<sequence>MIILQFYTKSLPMIQAYMDNTQRMYSIMTRSSHLLQKEPQIMDSQINDPTLDQTHQKLENQFSKFYWSSKK</sequence>
<proteinExistence type="predicted"/>
<evidence type="ECO:0000313" key="1">
    <source>
        <dbReference type="Proteomes" id="UP000887565"/>
    </source>
</evidence>
<keyword evidence="1" id="KW-1185">Reference proteome</keyword>
<dbReference type="AlphaFoldDB" id="A0A915J1L7"/>
<reference evidence="2" key="1">
    <citation type="submission" date="2022-11" db="UniProtKB">
        <authorList>
            <consortium name="WormBaseParasite"/>
        </authorList>
    </citation>
    <scope>IDENTIFICATION</scope>
</reference>
<name>A0A915J1L7_ROMCU</name>